<sequence length="322" mass="34932">MPLRAREMEEDSNPFEGAFSMIKDMRVQVHKMQAHLEDEKRERTNEAARLRQEVESLKARLAQEAMEKTTLCHKLGEGLVEAKARHSRQGEAEGARFADEVAAEARVRQAAVQAISERLSGAAAQVARLENDCMSLRQDVEKLDSSSQAECVELRGLVREHSHGLQRIQGVLRRVGAAWAMEAGPVAASEHYGDPDALQRGRKDPISAETSVPPSPWTTSLGGSRWRTTSAGGVRQGPAVAAGRQGRPLSPGLAGTLESSGLGGRSPETVASEGAPCAGGRRGIHSDERQLVDEMCSMLGKLDGHVGDARSDRFVDHRHRRS</sequence>
<feature type="coiled-coil region" evidence="1">
    <location>
        <begin position="112"/>
        <end position="146"/>
    </location>
</feature>
<accession>A0ABN9S6P9</accession>
<feature type="compositionally biased region" description="Basic and acidic residues" evidence="2">
    <location>
        <begin position="302"/>
        <end position="315"/>
    </location>
</feature>
<name>A0ABN9S6P9_9DINO</name>
<evidence type="ECO:0000313" key="4">
    <source>
        <dbReference type="Proteomes" id="UP001189429"/>
    </source>
</evidence>
<feature type="coiled-coil region" evidence="1">
    <location>
        <begin position="22"/>
        <end position="67"/>
    </location>
</feature>
<proteinExistence type="predicted"/>
<feature type="region of interest" description="Disordered" evidence="2">
    <location>
        <begin position="302"/>
        <end position="322"/>
    </location>
</feature>
<dbReference type="EMBL" id="CAUYUJ010009724">
    <property type="protein sequence ID" value="CAK0827524.1"/>
    <property type="molecule type" value="Genomic_DNA"/>
</dbReference>
<feature type="compositionally biased region" description="Polar residues" evidence="2">
    <location>
        <begin position="208"/>
        <end position="231"/>
    </location>
</feature>
<keyword evidence="1" id="KW-0175">Coiled coil</keyword>
<evidence type="ECO:0000313" key="3">
    <source>
        <dbReference type="EMBL" id="CAK0827524.1"/>
    </source>
</evidence>
<gene>
    <name evidence="3" type="ORF">PCOR1329_LOCUS27037</name>
</gene>
<reference evidence="3" key="1">
    <citation type="submission" date="2023-10" db="EMBL/GenBank/DDBJ databases">
        <authorList>
            <person name="Chen Y."/>
            <person name="Shah S."/>
            <person name="Dougan E. K."/>
            <person name="Thang M."/>
            <person name="Chan C."/>
        </authorList>
    </citation>
    <scope>NUCLEOTIDE SEQUENCE [LARGE SCALE GENOMIC DNA]</scope>
</reference>
<evidence type="ECO:0000256" key="2">
    <source>
        <dbReference type="SAM" id="MobiDB-lite"/>
    </source>
</evidence>
<protein>
    <submittedName>
        <fullName evidence="3">Uncharacterized protein</fullName>
    </submittedName>
</protein>
<organism evidence="3 4">
    <name type="scientific">Prorocentrum cordatum</name>
    <dbReference type="NCBI Taxonomy" id="2364126"/>
    <lineage>
        <taxon>Eukaryota</taxon>
        <taxon>Sar</taxon>
        <taxon>Alveolata</taxon>
        <taxon>Dinophyceae</taxon>
        <taxon>Prorocentrales</taxon>
        <taxon>Prorocentraceae</taxon>
        <taxon>Prorocentrum</taxon>
    </lineage>
</organism>
<dbReference type="Proteomes" id="UP001189429">
    <property type="component" value="Unassembled WGS sequence"/>
</dbReference>
<evidence type="ECO:0000256" key="1">
    <source>
        <dbReference type="SAM" id="Coils"/>
    </source>
</evidence>
<feature type="compositionally biased region" description="Basic and acidic residues" evidence="2">
    <location>
        <begin position="191"/>
        <end position="206"/>
    </location>
</feature>
<keyword evidence="4" id="KW-1185">Reference proteome</keyword>
<feature type="region of interest" description="Disordered" evidence="2">
    <location>
        <begin position="189"/>
        <end position="285"/>
    </location>
</feature>
<comment type="caution">
    <text evidence="3">The sequence shown here is derived from an EMBL/GenBank/DDBJ whole genome shotgun (WGS) entry which is preliminary data.</text>
</comment>